<dbReference type="EMBL" id="JAUOEL010000005">
    <property type="protein sequence ID" value="MDO5975710.1"/>
    <property type="molecule type" value="Genomic_DNA"/>
</dbReference>
<accession>A0ABT8WRD2</accession>
<evidence type="ECO:0000313" key="1">
    <source>
        <dbReference type="EMBL" id="MDO5975710.1"/>
    </source>
</evidence>
<gene>
    <name evidence="1" type="ORF">Q4Q40_16060</name>
</gene>
<name>A0ABT8WRD2_9FLAO</name>
<organism evidence="1 2">
    <name type="scientific">Flavivirga jejuensis</name>
    <dbReference type="NCBI Taxonomy" id="870487"/>
    <lineage>
        <taxon>Bacteria</taxon>
        <taxon>Pseudomonadati</taxon>
        <taxon>Bacteroidota</taxon>
        <taxon>Flavobacteriia</taxon>
        <taxon>Flavobacteriales</taxon>
        <taxon>Flavobacteriaceae</taxon>
        <taxon>Flavivirga</taxon>
    </lineage>
</organism>
<protein>
    <recommendedName>
        <fullName evidence="3">VWFA domain-containing protein</fullName>
    </recommendedName>
</protein>
<dbReference type="PROSITE" id="PS51257">
    <property type="entry name" value="PROKAR_LIPOPROTEIN"/>
    <property type="match status" value="1"/>
</dbReference>
<dbReference type="Proteomes" id="UP001176806">
    <property type="component" value="Unassembled WGS sequence"/>
</dbReference>
<comment type="caution">
    <text evidence="1">The sequence shown here is derived from an EMBL/GenBank/DDBJ whole genome shotgun (WGS) entry which is preliminary data.</text>
</comment>
<keyword evidence="2" id="KW-1185">Reference proteome</keyword>
<evidence type="ECO:0008006" key="3">
    <source>
        <dbReference type="Google" id="ProtNLM"/>
    </source>
</evidence>
<dbReference type="RefSeq" id="WP_303302924.1">
    <property type="nucleotide sequence ID" value="NZ_BAABDA010000050.1"/>
</dbReference>
<sequence length="308" mass="36118">MKKVVFTSCLLFFFMSCAHDKKEKSKDHISDKYQKTQTKNDCSDFLMKRKQENLNISILLDLSDRIDLPNQQVKDSAYILSLAKAFNIHIKSKKLGLLYDKMEVFFEPTPTDRKINQISDQLKISYVKGVSKKEWIPKTIHLYENNPSLIYNLARSSSKKRGYPGSDTWRFFKDHVKDYCIESCRRNILVILTDGYMYHKKSLRNDKNQTSYLTPRHLSKLGLNTPNWKEIMEKRNMGFIPANNGLNDLEVLVIGIENQNSKHPYAQDIIEAYWYNWLKSMGVKKPKIKNSDLPSNIEKIIFNFILNK</sequence>
<evidence type="ECO:0000313" key="2">
    <source>
        <dbReference type="Proteomes" id="UP001176806"/>
    </source>
</evidence>
<proteinExistence type="predicted"/>
<reference evidence="1" key="1">
    <citation type="submission" date="2023-07" db="EMBL/GenBank/DDBJ databases">
        <title>Two novel species in the genus Flavivirga.</title>
        <authorList>
            <person name="Kwon K."/>
        </authorList>
    </citation>
    <scope>NUCLEOTIDE SEQUENCE</scope>
    <source>
        <strain evidence="1">KACC 14158</strain>
    </source>
</reference>